<feature type="region of interest" description="Disordered" evidence="1">
    <location>
        <begin position="88"/>
        <end position="135"/>
    </location>
</feature>
<feature type="compositionally biased region" description="Low complexity" evidence="1">
    <location>
        <begin position="101"/>
        <end position="111"/>
    </location>
</feature>
<comment type="caution">
    <text evidence="2">The sequence shown here is derived from an EMBL/GenBank/DDBJ whole genome shotgun (WGS) entry which is preliminary data.</text>
</comment>
<keyword evidence="3" id="KW-1185">Reference proteome</keyword>
<dbReference type="EMBL" id="QJNS01000322">
    <property type="protein sequence ID" value="RYO79598.1"/>
    <property type="molecule type" value="Genomic_DNA"/>
</dbReference>
<evidence type="ECO:0000313" key="3">
    <source>
        <dbReference type="Proteomes" id="UP000294003"/>
    </source>
</evidence>
<gene>
    <name evidence="2" type="ORF">DL762_008094</name>
</gene>
<sequence>MSSPQAAEASRLIKACYATLRSSRSRTPREYYGALTLADSALALATEGGPDDGLVRQCEILRDFCQNSLRSAYGRSDLYQRDVYERAASGRGAEADDSDADTASSGSAGDAQESPSEVESRAAEPVARTRSVRWV</sequence>
<evidence type="ECO:0000313" key="2">
    <source>
        <dbReference type="EMBL" id="RYO79598.1"/>
    </source>
</evidence>
<protein>
    <submittedName>
        <fullName evidence="2">Uncharacterized protein</fullName>
    </submittedName>
</protein>
<accession>A0ABY0GXH6</accession>
<reference evidence="2 3" key="1">
    <citation type="submission" date="2018-06" db="EMBL/GenBank/DDBJ databases">
        <title>Complete Genomes of Monosporascus.</title>
        <authorList>
            <person name="Robinson A.J."/>
            <person name="Natvig D.O."/>
        </authorList>
    </citation>
    <scope>NUCLEOTIDE SEQUENCE [LARGE SCALE GENOMIC DNA]</scope>
    <source>
        <strain evidence="2 3">CBS 609.92</strain>
    </source>
</reference>
<organism evidence="2 3">
    <name type="scientific">Monosporascus cannonballus</name>
    <dbReference type="NCBI Taxonomy" id="155416"/>
    <lineage>
        <taxon>Eukaryota</taxon>
        <taxon>Fungi</taxon>
        <taxon>Dikarya</taxon>
        <taxon>Ascomycota</taxon>
        <taxon>Pezizomycotina</taxon>
        <taxon>Sordariomycetes</taxon>
        <taxon>Xylariomycetidae</taxon>
        <taxon>Xylariales</taxon>
        <taxon>Xylariales incertae sedis</taxon>
        <taxon>Monosporascus</taxon>
    </lineage>
</organism>
<name>A0ABY0GXH6_9PEZI</name>
<evidence type="ECO:0000256" key="1">
    <source>
        <dbReference type="SAM" id="MobiDB-lite"/>
    </source>
</evidence>
<proteinExistence type="predicted"/>
<dbReference type="Proteomes" id="UP000294003">
    <property type="component" value="Unassembled WGS sequence"/>
</dbReference>